<dbReference type="Pfam" id="PF16859">
    <property type="entry name" value="TetR_C_11"/>
    <property type="match status" value="1"/>
</dbReference>
<evidence type="ECO:0000256" key="2">
    <source>
        <dbReference type="ARBA" id="ARBA00023125"/>
    </source>
</evidence>
<dbReference type="InterPro" id="IPR001647">
    <property type="entry name" value="HTH_TetR"/>
</dbReference>
<dbReference type="InParanoid" id="A0A545AM98"/>
<comment type="caution">
    <text evidence="6">The sequence shown here is derived from an EMBL/GenBank/DDBJ whole genome shotgun (WGS) entry which is preliminary data.</text>
</comment>
<keyword evidence="1" id="KW-0805">Transcription regulation</keyword>
<feature type="DNA-binding region" description="H-T-H motif" evidence="4">
    <location>
        <begin position="32"/>
        <end position="51"/>
    </location>
</feature>
<evidence type="ECO:0000313" key="6">
    <source>
        <dbReference type="EMBL" id="TQS42391.1"/>
    </source>
</evidence>
<dbReference type="Pfam" id="PF00440">
    <property type="entry name" value="TetR_N"/>
    <property type="match status" value="1"/>
</dbReference>
<dbReference type="PANTHER" id="PTHR30055:SF148">
    <property type="entry name" value="TETR-FAMILY TRANSCRIPTIONAL REGULATOR"/>
    <property type="match status" value="1"/>
</dbReference>
<proteinExistence type="predicted"/>
<evidence type="ECO:0000256" key="1">
    <source>
        <dbReference type="ARBA" id="ARBA00023015"/>
    </source>
</evidence>
<evidence type="ECO:0000259" key="5">
    <source>
        <dbReference type="PROSITE" id="PS50977"/>
    </source>
</evidence>
<dbReference type="Gene3D" id="1.10.10.60">
    <property type="entry name" value="Homeodomain-like"/>
    <property type="match status" value="1"/>
</dbReference>
<reference evidence="6 7" key="1">
    <citation type="submission" date="2019-07" db="EMBL/GenBank/DDBJ databases">
        <title>Cryptosporangium phraense sp. nov., isolated from plant litter.</title>
        <authorList>
            <person name="Suriyachadkun C."/>
        </authorList>
    </citation>
    <scope>NUCLEOTIDE SEQUENCE [LARGE SCALE GENOMIC DNA]</scope>
    <source>
        <strain evidence="6 7">A-T 5661</strain>
    </source>
</reference>
<keyword evidence="7" id="KW-1185">Reference proteome</keyword>
<dbReference type="SUPFAM" id="SSF48498">
    <property type="entry name" value="Tetracyclin repressor-like, C-terminal domain"/>
    <property type="match status" value="1"/>
</dbReference>
<dbReference type="RefSeq" id="WP_142707081.1">
    <property type="nucleotide sequence ID" value="NZ_VIRS01000018.1"/>
</dbReference>
<dbReference type="AlphaFoldDB" id="A0A545AM98"/>
<gene>
    <name evidence="6" type="ORF">FL583_24055</name>
</gene>
<dbReference type="InterPro" id="IPR036271">
    <property type="entry name" value="Tet_transcr_reg_TetR-rel_C_sf"/>
</dbReference>
<dbReference type="OrthoDB" id="9796019at2"/>
<protein>
    <submittedName>
        <fullName evidence="6">TetR/AcrR family transcriptional regulator</fullName>
    </submittedName>
</protein>
<dbReference type="Proteomes" id="UP000317982">
    <property type="component" value="Unassembled WGS sequence"/>
</dbReference>
<dbReference type="Gene3D" id="1.10.357.10">
    <property type="entry name" value="Tetracycline Repressor, domain 2"/>
    <property type="match status" value="1"/>
</dbReference>
<evidence type="ECO:0000313" key="7">
    <source>
        <dbReference type="Proteomes" id="UP000317982"/>
    </source>
</evidence>
<name>A0A545AM98_9ACTN</name>
<dbReference type="GO" id="GO:0000976">
    <property type="term" value="F:transcription cis-regulatory region binding"/>
    <property type="evidence" value="ECO:0007669"/>
    <property type="project" value="TreeGrafter"/>
</dbReference>
<dbReference type="EMBL" id="VIRS01000018">
    <property type="protein sequence ID" value="TQS42391.1"/>
    <property type="molecule type" value="Genomic_DNA"/>
</dbReference>
<feature type="domain" description="HTH tetR-type" evidence="5">
    <location>
        <begin position="9"/>
        <end position="69"/>
    </location>
</feature>
<organism evidence="6 7">
    <name type="scientific">Cryptosporangium phraense</name>
    <dbReference type="NCBI Taxonomy" id="2593070"/>
    <lineage>
        <taxon>Bacteria</taxon>
        <taxon>Bacillati</taxon>
        <taxon>Actinomycetota</taxon>
        <taxon>Actinomycetes</taxon>
        <taxon>Cryptosporangiales</taxon>
        <taxon>Cryptosporangiaceae</taxon>
        <taxon>Cryptosporangium</taxon>
    </lineage>
</organism>
<evidence type="ECO:0000256" key="4">
    <source>
        <dbReference type="PROSITE-ProRule" id="PRU00335"/>
    </source>
</evidence>
<dbReference type="InterPro" id="IPR009057">
    <property type="entry name" value="Homeodomain-like_sf"/>
</dbReference>
<dbReference type="SUPFAM" id="SSF46689">
    <property type="entry name" value="Homeodomain-like"/>
    <property type="match status" value="1"/>
</dbReference>
<dbReference type="InterPro" id="IPR050109">
    <property type="entry name" value="HTH-type_TetR-like_transc_reg"/>
</dbReference>
<dbReference type="GO" id="GO:0003700">
    <property type="term" value="F:DNA-binding transcription factor activity"/>
    <property type="evidence" value="ECO:0007669"/>
    <property type="project" value="TreeGrafter"/>
</dbReference>
<keyword evidence="3" id="KW-0804">Transcription</keyword>
<sequence length="200" mass="22138">MAQTRRRGEELEDALLAAAWEELKEGGYQGFTMEAVAERARTGRQVLYRRWPNKKDLVIAAISRYFDTNTVETPDTGTLRGDLIAYLVSASTARLELIAVFTVALAEYFDDSGESPADLRAQVLAGRRRGTDVIFERAAARGEVEPSRLTPRMVALPFDLLRSELMMTRRPVPEQTIVEIVDDVVLPAVTSGAPARLSSP</sequence>
<dbReference type="PANTHER" id="PTHR30055">
    <property type="entry name" value="HTH-TYPE TRANSCRIPTIONAL REGULATOR RUTR"/>
    <property type="match status" value="1"/>
</dbReference>
<dbReference type="InterPro" id="IPR011075">
    <property type="entry name" value="TetR_C"/>
</dbReference>
<keyword evidence="2 4" id="KW-0238">DNA-binding</keyword>
<accession>A0A545AM98</accession>
<evidence type="ECO:0000256" key="3">
    <source>
        <dbReference type="ARBA" id="ARBA00023163"/>
    </source>
</evidence>
<dbReference type="PROSITE" id="PS50977">
    <property type="entry name" value="HTH_TETR_2"/>
    <property type="match status" value="1"/>
</dbReference>